<name>A0A6C0I1B8_9ZZZZ</name>
<dbReference type="GO" id="GO:0006275">
    <property type="term" value="P:regulation of DNA replication"/>
    <property type="evidence" value="ECO:0007669"/>
    <property type="project" value="InterPro"/>
</dbReference>
<dbReference type="GO" id="GO:0003677">
    <property type="term" value="F:DNA binding"/>
    <property type="evidence" value="ECO:0007669"/>
    <property type="project" value="InterPro"/>
</dbReference>
<sequence length="304" mass="35051">MSKVAQNQKKKGPGRPSIRSTPPPLERRGVVDSPKDPNNRLEFVYSNPLIFKALFTYFKNIKARDIHIKCHKDGITFYTRDHSKTSRIVAEVSGAYVNWHYCEGEYWLGINRDSIEKIFSSIDKTFFKITIIQTHDDIDSLLFIFKDADIDKECNYKISLSTYPADDELYEIDKLVTPQALLINFPIEFTLTAKQFKKSISDASNFSDMLTFEKLGIHPLQLTYAKSNLIYNEVYRSPEKIKLRSNIQENEIFRTTIKILNIKSLAASMVTDDIRILCREDADILFRSAIDEKAIVVSTITKLQ</sequence>
<dbReference type="SUPFAM" id="SSF55979">
    <property type="entry name" value="DNA clamp"/>
    <property type="match status" value="1"/>
</dbReference>
<dbReference type="AlphaFoldDB" id="A0A6C0I1B8"/>
<dbReference type="Pfam" id="PF00705">
    <property type="entry name" value="PCNA_N"/>
    <property type="match status" value="1"/>
</dbReference>
<feature type="compositionally biased region" description="Basic and acidic residues" evidence="1">
    <location>
        <begin position="25"/>
        <end position="34"/>
    </location>
</feature>
<reference evidence="3" key="1">
    <citation type="journal article" date="2020" name="Nature">
        <title>Giant virus diversity and host interactions through global metagenomics.</title>
        <authorList>
            <person name="Schulz F."/>
            <person name="Roux S."/>
            <person name="Paez-Espino D."/>
            <person name="Jungbluth S."/>
            <person name="Walsh D.A."/>
            <person name="Denef V.J."/>
            <person name="McMahon K.D."/>
            <person name="Konstantinidis K.T."/>
            <person name="Eloe-Fadrosh E.A."/>
            <person name="Kyrpides N.C."/>
            <person name="Woyke T."/>
        </authorList>
    </citation>
    <scope>NUCLEOTIDE SEQUENCE</scope>
    <source>
        <strain evidence="3">GVMAG-M-3300023184-186</strain>
    </source>
</reference>
<dbReference type="InterPro" id="IPR046938">
    <property type="entry name" value="DNA_clamp_sf"/>
</dbReference>
<accession>A0A6C0I1B8</accession>
<dbReference type="Gene3D" id="3.70.10.10">
    <property type="match status" value="1"/>
</dbReference>
<organism evidence="3">
    <name type="scientific">viral metagenome</name>
    <dbReference type="NCBI Taxonomy" id="1070528"/>
    <lineage>
        <taxon>unclassified sequences</taxon>
        <taxon>metagenomes</taxon>
        <taxon>organismal metagenomes</taxon>
    </lineage>
</organism>
<evidence type="ECO:0000259" key="2">
    <source>
        <dbReference type="Pfam" id="PF00705"/>
    </source>
</evidence>
<proteinExistence type="predicted"/>
<dbReference type="InterPro" id="IPR022648">
    <property type="entry name" value="Pr_cel_nuc_antig_N"/>
</dbReference>
<protein>
    <recommendedName>
        <fullName evidence="2">Proliferating cell nuclear antigen PCNA N-terminal domain-containing protein</fullName>
    </recommendedName>
</protein>
<evidence type="ECO:0000256" key="1">
    <source>
        <dbReference type="SAM" id="MobiDB-lite"/>
    </source>
</evidence>
<evidence type="ECO:0000313" key="3">
    <source>
        <dbReference type="EMBL" id="QHT86215.1"/>
    </source>
</evidence>
<feature type="region of interest" description="Disordered" evidence="1">
    <location>
        <begin position="1"/>
        <end position="34"/>
    </location>
</feature>
<dbReference type="EMBL" id="MN740065">
    <property type="protein sequence ID" value="QHT86215.1"/>
    <property type="molecule type" value="Genomic_DNA"/>
</dbReference>
<feature type="domain" description="Proliferating cell nuclear antigen PCNA N-terminal" evidence="2">
    <location>
        <begin position="42"/>
        <end position="167"/>
    </location>
</feature>